<evidence type="ECO:0000256" key="2">
    <source>
        <dbReference type="ARBA" id="ARBA00022475"/>
    </source>
</evidence>
<feature type="transmembrane region" description="Helical" evidence="7">
    <location>
        <begin position="297"/>
        <end position="319"/>
    </location>
</feature>
<evidence type="ECO:0000256" key="1">
    <source>
        <dbReference type="ARBA" id="ARBA00004651"/>
    </source>
</evidence>
<feature type="transmembrane region" description="Helical" evidence="7">
    <location>
        <begin position="350"/>
        <end position="369"/>
    </location>
</feature>
<evidence type="ECO:0000256" key="3">
    <source>
        <dbReference type="ARBA" id="ARBA00022692"/>
    </source>
</evidence>
<keyword evidence="10" id="KW-1185">Reference proteome</keyword>
<reference evidence="9 10" key="1">
    <citation type="submission" date="2022-02" db="EMBL/GenBank/DDBJ databases">
        <authorList>
            <person name="Zhuang L."/>
        </authorList>
    </citation>
    <scope>NUCLEOTIDE SEQUENCE [LARGE SCALE GENOMIC DNA]</scope>
    <source>
        <strain evidence="9 10">C32</strain>
    </source>
</reference>
<evidence type="ECO:0000313" key="10">
    <source>
        <dbReference type="Proteomes" id="UP001201549"/>
    </source>
</evidence>
<organism evidence="9 10">
    <name type="scientific">Shewanella electrica</name>
    <dbReference type="NCBI Taxonomy" id="515560"/>
    <lineage>
        <taxon>Bacteria</taxon>
        <taxon>Pseudomonadati</taxon>
        <taxon>Pseudomonadota</taxon>
        <taxon>Gammaproteobacteria</taxon>
        <taxon>Alteromonadales</taxon>
        <taxon>Shewanellaceae</taxon>
        <taxon>Shewanella</taxon>
    </lineage>
</organism>
<evidence type="ECO:0000256" key="5">
    <source>
        <dbReference type="ARBA" id="ARBA00023136"/>
    </source>
</evidence>
<feature type="domain" description="RDD" evidence="8">
    <location>
        <begin position="297"/>
        <end position="381"/>
    </location>
</feature>
<dbReference type="InterPro" id="IPR051791">
    <property type="entry name" value="Pra-immunoreactive"/>
</dbReference>
<keyword evidence="3 7" id="KW-0812">Transmembrane</keyword>
<evidence type="ECO:0000256" key="6">
    <source>
        <dbReference type="SAM" id="MobiDB-lite"/>
    </source>
</evidence>
<evidence type="ECO:0000256" key="4">
    <source>
        <dbReference type="ARBA" id="ARBA00022989"/>
    </source>
</evidence>
<reference evidence="10" key="2">
    <citation type="submission" date="2023-07" db="EMBL/GenBank/DDBJ databases">
        <title>Shewanella mangrovi sp. nov., an acetaldehyde- degrading bacterium isolated from mangrove sediment.</title>
        <authorList>
            <person name="Liu Y."/>
        </authorList>
    </citation>
    <scope>NUCLEOTIDE SEQUENCE [LARGE SCALE GENOMIC DNA]</scope>
    <source>
        <strain evidence="10">C32</strain>
    </source>
</reference>
<dbReference type="Pfam" id="PF06271">
    <property type="entry name" value="RDD"/>
    <property type="match status" value="1"/>
</dbReference>
<accession>A0ABT2FQH1</accession>
<feature type="region of interest" description="Disordered" evidence="6">
    <location>
        <begin position="218"/>
        <end position="253"/>
    </location>
</feature>
<feature type="transmembrane region" description="Helical" evidence="7">
    <location>
        <begin position="49"/>
        <end position="75"/>
    </location>
</feature>
<dbReference type="EMBL" id="JAKOGG010000018">
    <property type="protein sequence ID" value="MCS4558276.1"/>
    <property type="molecule type" value="Genomic_DNA"/>
</dbReference>
<protein>
    <submittedName>
        <fullName evidence="9">RDD family protein</fullName>
    </submittedName>
</protein>
<keyword evidence="2" id="KW-1003">Cell membrane</keyword>
<keyword evidence="4 7" id="KW-1133">Transmembrane helix</keyword>
<gene>
    <name evidence="9" type="ORF">L9G74_17690</name>
</gene>
<dbReference type="InterPro" id="IPR010432">
    <property type="entry name" value="RDD"/>
</dbReference>
<proteinExistence type="predicted"/>
<evidence type="ECO:0000256" key="7">
    <source>
        <dbReference type="SAM" id="Phobius"/>
    </source>
</evidence>
<dbReference type="RefSeq" id="WP_238898093.1">
    <property type="nucleotide sequence ID" value="NZ_JAKOGG010000018.1"/>
</dbReference>
<feature type="compositionally biased region" description="Low complexity" evidence="6">
    <location>
        <begin position="218"/>
        <end position="238"/>
    </location>
</feature>
<evidence type="ECO:0000259" key="8">
    <source>
        <dbReference type="Pfam" id="PF06271"/>
    </source>
</evidence>
<name>A0ABT2FQH1_9GAMM</name>
<comment type="subcellular location">
    <subcellularLocation>
        <location evidence="1">Cell membrane</location>
        <topology evidence="1">Multi-pass membrane protein</topology>
    </subcellularLocation>
</comment>
<sequence>MKAQDKHYQSALEAWRAGKETRAIVTPFAFKLAPELVGMPLARPWRRALAMMLDLTLVAFLSSVPSIWIALMAAIATWVVSKRHEQVVSAWARRWLRIVSSLVIFVVVLELASPLLDDATEDNSDTSPTISQLQQLSHTAAMVIIASKLDDCHHSSCVEQKLPLMKEQLDAVYADKPGTRRELVGSLFDKMAFLSTEQRQQYVAQLMAGVDPQAVDGASASAAASPQASQQASPVSSVTEPSAIVTPTDANDSELNANTLTQAVAPLSSASEMASTTEHNEEQASVQHSIIEWAKGIIADLGLGLSWGALYFTLFTALMRGQTPGKKLLGMRVVRLTGEPLTLWGAFGRYGGYGAGVTTGLLGFLQIYWDNNRQCIQDKIGETVVVMNAELAQLSPATAVSDVVEHSAATNS</sequence>
<dbReference type="Proteomes" id="UP001201549">
    <property type="component" value="Unassembled WGS sequence"/>
</dbReference>
<dbReference type="PANTHER" id="PTHR36115:SF6">
    <property type="entry name" value="PROLINE-RICH ANTIGEN HOMOLOG"/>
    <property type="match status" value="1"/>
</dbReference>
<feature type="transmembrane region" description="Helical" evidence="7">
    <location>
        <begin position="95"/>
        <end position="116"/>
    </location>
</feature>
<keyword evidence="5 7" id="KW-0472">Membrane</keyword>
<evidence type="ECO:0000313" key="9">
    <source>
        <dbReference type="EMBL" id="MCS4558276.1"/>
    </source>
</evidence>
<dbReference type="PANTHER" id="PTHR36115">
    <property type="entry name" value="PROLINE-RICH ANTIGEN HOMOLOG-RELATED"/>
    <property type="match status" value="1"/>
</dbReference>
<comment type="caution">
    <text evidence="9">The sequence shown here is derived from an EMBL/GenBank/DDBJ whole genome shotgun (WGS) entry which is preliminary data.</text>
</comment>